<dbReference type="EMBL" id="LACB01000749">
    <property type="protein sequence ID" value="KAJ9481549.1"/>
    <property type="molecule type" value="Genomic_DNA"/>
</dbReference>
<accession>A0AAI9T7W6</accession>
<name>A0AAI9T7W6_PENTH</name>
<protein>
    <submittedName>
        <fullName evidence="2">Uncharacterized protein</fullName>
    </submittedName>
</protein>
<evidence type="ECO:0000313" key="2">
    <source>
        <dbReference type="EMBL" id="KAJ9481549.1"/>
    </source>
</evidence>
<organism evidence="2 3">
    <name type="scientific">Penicillium thymicola</name>
    <dbReference type="NCBI Taxonomy" id="293382"/>
    <lineage>
        <taxon>Eukaryota</taxon>
        <taxon>Fungi</taxon>
        <taxon>Dikarya</taxon>
        <taxon>Ascomycota</taxon>
        <taxon>Pezizomycotina</taxon>
        <taxon>Eurotiomycetes</taxon>
        <taxon>Eurotiomycetidae</taxon>
        <taxon>Eurotiales</taxon>
        <taxon>Aspergillaceae</taxon>
        <taxon>Penicillium</taxon>
    </lineage>
</organism>
<dbReference type="Proteomes" id="UP001227192">
    <property type="component" value="Unassembled WGS sequence"/>
</dbReference>
<reference evidence="2" key="2">
    <citation type="journal article" date="2016" name="Fungal Biol.">
        <title>Ochratoxin A production by Penicillium thymicola.</title>
        <authorList>
            <person name="Nguyen H.D.T."/>
            <person name="McMullin D.R."/>
            <person name="Ponomareva E."/>
            <person name="Riley R."/>
            <person name="Pomraning K.R."/>
            <person name="Baker S.E."/>
            <person name="Seifert K.A."/>
        </authorList>
    </citation>
    <scope>NUCLEOTIDE SEQUENCE</scope>
    <source>
        <strain evidence="2">DAOM 180753</strain>
    </source>
</reference>
<reference evidence="2" key="1">
    <citation type="submission" date="2015-06" db="EMBL/GenBank/DDBJ databases">
        <authorList>
            <person name="Nguyen H."/>
        </authorList>
    </citation>
    <scope>NUCLEOTIDE SEQUENCE</scope>
    <source>
        <strain evidence="2">DAOM 180753</strain>
    </source>
</reference>
<evidence type="ECO:0000313" key="3">
    <source>
        <dbReference type="Proteomes" id="UP001227192"/>
    </source>
</evidence>
<feature type="compositionally biased region" description="Polar residues" evidence="1">
    <location>
        <begin position="13"/>
        <end position="22"/>
    </location>
</feature>
<keyword evidence="3" id="KW-1185">Reference proteome</keyword>
<gene>
    <name evidence="2" type="ORF">VN97_g11923</name>
</gene>
<comment type="caution">
    <text evidence="2">The sequence shown here is derived from an EMBL/GenBank/DDBJ whole genome shotgun (WGS) entry which is preliminary data.</text>
</comment>
<evidence type="ECO:0000256" key="1">
    <source>
        <dbReference type="SAM" id="MobiDB-lite"/>
    </source>
</evidence>
<dbReference type="AlphaFoldDB" id="A0AAI9T7W6"/>
<sequence length="650" mass="73813">MSNHTDEDPMDQDSCTSTSDEANLQLDRELRQSGEVTRTTTEPSQQTIPVGISPAYAKGWDTTDAFRELYQNWKDAILGRFQLNRQDFKPFFADKKDHFCIIVPATSNDNGNRRALGFIKYEKKTGRVILTNSCMQLPLESLVMGFTSKDDDEQLAGSHGEGLKLAALIMSRDGYKMSLAASHCKWSFSLHGKYQSLRCVITPSRKMSPAIQREPADDMAKLRFQVERDITVVIGAGRASQSRPVSSETFFEWLQITLNIRGLSYPSSIVETPQGDLLLDSQFDSQFHGKLFLHGILLPMSASGVKHFKFGYNFALGKFSRDRQGLIAKCEMADKVRQIWRYALHMHEQTLLPIYVNLLQNFPQVGDIEQADRLLDPSTKARIWKYLLRVTGRQRFFHSETSSVESVCMIRETTGKRPTRLPEALWNLLRSCSPIRTVEEEQVELFKDAEVCASPESAFAKTTDRALKACLALSKATRNIRVLYVKGLAGKLDVSYDAGHGTLKIHRRWLDFDAMRQEASCREWFPDTITEKNAPFLCNHAIEELLYLSISSILKASSTPRMAEMRYMRQARRLLRLLPHSIRLAPYSGDLMVTWEDNEAESFRKLGGGRTEYLVVLHAEECFIARSELLHLDVGKFSSLPPRPVKGIES</sequence>
<feature type="region of interest" description="Disordered" evidence="1">
    <location>
        <begin position="1"/>
        <end position="24"/>
    </location>
</feature>
<proteinExistence type="predicted"/>